<accession>H5SBV9</accession>
<evidence type="ECO:0000313" key="2">
    <source>
        <dbReference type="EMBL" id="BAL53645.1"/>
    </source>
</evidence>
<keyword evidence="1" id="KW-1133">Transmembrane helix</keyword>
<evidence type="ECO:0000256" key="1">
    <source>
        <dbReference type="SAM" id="Phobius"/>
    </source>
</evidence>
<keyword evidence="1" id="KW-0812">Transmembrane</keyword>
<dbReference type="AlphaFoldDB" id="H5SBV9"/>
<reference evidence="2" key="1">
    <citation type="journal article" date="2005" name="Environ. Microbiol.">
        <title>Genetic and functional properties of uncultivated thermophilic crenarchaeotes from a subsurface gold mine as revealed by analysis of genome fragments.</title>
        <authorList>
            <person name="Nunoura T."/>
            <person name="Hirayama H."/>
            <person name="Takami H."/>
            <person name="Oida H."/>
            <person name="Nishi S."/>
            <person name="Shimamura S."/>
            <person name="Suzuki Y."/>
            <person name="Inagaki F."/>
            <person name="Takai K."/>
            <person name="Nealson K.H."/>
            <person name="Horikoshi K."/>
        </authorList>
    </citation>
    <scope>NUCLEOTIDE SEQUENCE</scope>
</reference>
<name>H5SBV9_9BACT</name>
<proteinExistence type="predicted"/>
<keyword evidence="1" id="KW-0472">Membrane</keyword>
<reference evidence="2" key="2">
    <citation type="journal article" date="2012" name="PLoS ONE">
        <title>A Deeply Branching Thermophilic Bacterium with an Ancient Acetyl-CoA Pathway Dominates a Subsurface Ecosystem.</title>
        <authorList>
            <person name="Takami H."/>
            <person name="Noguchi H."/>
            <person name="Takaki Y."/>
            <person name="Uchiyama I."/>
            <person name="Toyoda A."/>
            <person name="Nishi S."/>
            <person name="Chee G.-J."/>
            <person name="Arai W."/>
            <person name="Nunoura T."/>
            <person name="Itoh T."/>
            <person name="Hattori M."/>
            <person name="Takai K."/>
        </authorList>
    </citation>
    <scope>NUCLEOTIDE SEQUENCE</scope>
</reference>
<feature type="transmembrane region" description="Helical" evidence="1">
    <location>
        <begin position="43"/>
        <end position="60"/>
    </location>
</feature>
<organism evidence="2">
    <name type="scientific">uncultured Aquificia bacterium</name>
    <dbReference type="NCBI Taxonomy" id="453415"/>
    <lineage>
        <taxon>Bacteria</taxon>
        <taxon>Pseudomonadati</taxon>
        <taxon>Aquificota</taxon>
        <taxon>Aquificia</taxon>
        <taxon>environmental samples</taxon>
    </lineage>
</organism>
<gene>
    <name evidence="2" type="ORF">HGMM_F07F09C20</name>
</gene>
<dbReference type="EMBL" id="AP011663">
    <property type="protein sequence ID" value="BAL53645.1"/>
    <property type="molecule type" value="Genomic_DNA"/>
</dbReference>
<feature type="transmembrane region" description="Helical" evidence="1">
    <location>
        <begin position="12"/>
        <end position="31"/>
    </location>
</feature>
<sequence length="90" mass="10430">MMELLKRLARYYPAEILLSVVMLYVALLYTFEPSQLVSAIARKTALASAGLIFYYISRYLKIGVVDWDREWRQRYAIALLIYTAVVFSLG</sequence>
<protein>
    <submittedName>
        <fullName evidence="2">Uncharacterized protein</fullName>
    </submittedName>
</protein>